<keyword evidence="4" id="KW-1185">Reference proteome</keyword>
<accession>A0A7J7IUU6</accession>
<proteinExistence type="predicted"/>
<dbReference type="EMBL" id="VXIV02003375">
    <property type="protein sequence ID" value="KAF6017595.1"/>
    <property type="molecule type" value="Genomic_DNA"/>
</dbReference>
<evidence type="ECO:0000313" key="3">
    <source>
        <dbReference type="EMBL" id="KAF6017595.1"/>
    </source>
</evidence>
<dbReference type="Proteomes" id="UP000593567">
    <property type="component" value="Unassembled WGS sequence"/>
</dbReference>
<dbReference type="SUPFAM" id="SSF49854">
    <property type="entry name" value="Spermadhesin, CUB domain"/>
    <property type="match status" value="1"/>
</dbReference>
<dbReference type="Pfam" id="PF00090">
    <property type="entry name" value="TSP_1"/>
    <property type="match status" value="1"/>
</dbReference>
<dbReference type="OrthoDB" id="446173at2759"/>
<feature type="signal peptide" evidence="2">
    <location>
        <begin position="1"/>
        <end position="24"/>
    </location>
</feature>
<dbReference type="PANTHER" id="PTHR16311:SF3">
    <property type="entry name" value="THROMBOSPONDIN TYPE-1 DOMAIN-CONTAINING PROTEIN 1"/>
    <property type="match status" value="1"/>
</dbReference>
<dbReference type="InterPro" id="IPR035914">
    <property type="entry name" value="Sperma_CUB_dom_sf"/>
</dbReference>
<protein>
    <submittedName>
        <fullName evidence="3">THSD1</fullName>
    </submittedName>
</protein>
<dbReference type="InterPro" id="IPR036383">
    <property type="entry name" value="TSP1_rpt_sf"/>
</dbReference>
<dbReference type="FunFam" id="2.20.100.10:FF:000002">
    <property type="entry name" value="Unc-5 netrin receptor C"/>
    <property type="match status" value="1"/>
</dbReference>
<dbReference type="Gene3D" id="2.20.100.10">
    <property type="entry name" value="Thrombospondin type-1 (TSP1) repeat"/>
    <property type="match status" value="1"/>
</dbReference>
<dbReference type="PANTHER" id="PTHR16311">
    <property type="entry name" value="THROMBOSPONDIN TYPE I DOMAIN-CONTAINING 1"/>
    <property type="match status" value="1"/>
</dbReference>
<evidence type="ECO:0000256" key="2">
    <source>
        <dbReference type="SAM" id="SignalP"/>
    </source>
</evidence>
<dbReference type="InterPro" id="IPR038877">
    <property type="entry name" value="THSD1"/>
</dbReference>
<comment type="caution">
    <text evidence="3">The sequence shown here is derived from an EMBL/GenBank/DDBJ whole genome shotgun (WGS) entry which is preliminary data.</text>
</comment>
<organism evidence="3 4">
    <name type="scientific">Bugula neritina</name>
    <name type="common">Brown bryozoan</name>
    <name type="synonym">Sertularia neritina</name>
    <dbReference type="NCBI Taxonomy" id="10212"/>
    <lineage>
        <taxon>Eukaryota</taxon>
        <taxon>Metazoa</taxon>
        <taxon>Spiralia</taxon>
        <taxon>Lophotrochozoa</taxon>
        <taxon>Bryozoa</taxon>
        <taxon>Gymnolaemata</taxon>
        <taxon>Cheilostomatida</taxon>
        <taxon>Flustrina</taxon>
        <taxon>Buguloidea</taxon>
        <taxon>Bugulidae</taxon>
        <taxon>Bugula</taxon>
    </lineage>
</organism>
<name>A0A7J7IUU6_BUGNE</name>
<dbReference type="GO" id="GO:0071944">
    <property type="term" value="C:cell periphery"/>
    <property type="evidence" value="ECO:0007669"/>
    <property type="project" value="TreeGrafter"/>
</dbReference>
<dbReference type="SUPFAM" id="SSF82895">
    <property type="entry name" value="TSP-1 type 1 repeat"/>
    <property type="match status" value="1"/>
</dbReference>
<keyword evidence="1" id="KW-1015">Disulfide bond</keyword>
<dbReference type="SMART" id="SM00209">
    <property type="entry name" value="TSP1"/>
    <property type="match status" value="1"/>
</dbReference>
<feature type="chain" id="PRO_5029865990" evidence="2">
    <location>
        <begin position="25"/>
        <end position="499"/>
    </location>
</feature>
<sequence length="499" mass="55637">MIKCLPFLTISFIIVFLLPEAILSVDVISGPARSYVILSGPLPVRYSFDKILRRSYLSLYKQNSDIEIAQQLVQQVRAGIVQFPCHTVTSPGSYIVKLHKADGTVITSTSYFNAVWPKFNLTIPSSHTAQEDIHPSLLSSPVGQDVACKTQPSELSFFLDVVFSEDSSFVETSVEHQEPNINLRQLNTSPLIIRCEIFDRAGFYQVILREAQHPDVAISTSNVMSVTWGDYYKLSSVQKSIFPCDGQLVVNYTRPKCVRRADNVHMFARISRSMAPGELEYMYEARAPVNASTTSFNCDGIRQFHWKNRPATYCFKYQTVARDQAVTDHGLFCLPANKTIAGQAVDGQWSAWLPWSNCSGSCILGTQSRYRYCNNPSPSNGGQFCKGDDSYQYRQCEIECSEGIELKPVNPVKPKRPTNKALQCGCGCSVTQSDGLIIPGRSCPGTKDYKVHIVWTLEAPPNAVIQLNLTNFKWNVAGQILKIRDGATFDASLLFDLKG</sequence>
<keyword evidence="2" id="KW-0732">Signal</keyword>
<dbReference type="PROSITE" id="PS50092">
    <property type="entry name" value="TSP1"/>
    <property type="match status" value="1"/>
</dbReference>
<evidence type="ECO:0000313" key="4">
    <source>
        <dbReference type="Proteomes" id="UP000593567"/>
    </source>
</evidence>
<reference evidence="3" key="1">
    <citation type="submission" date="2020-06" db="EMBL/GenBank/DDBJ databases">
        <title>Draft genome of Bugula neritina, a colonial animal packing powerful symbionts and potential medicines.</title>
        <authorList>
            <person name="Rayko M."/>
        </authorList>
    </citation>
    <scope>NUCLEOTIDE SEQUENCE [LARGE SCALE GENOMIC DNA]</scope>
    <source>
        <strain evidence="3">Kwan_BN1</strain>
    </source>
</reference>
<dbReference type="InterPro" id="IPR000884">
    <property type="entry name" value="TSP1_rpt"/>
</dbReference>
<evidence type="ECO:0000256" key="1">
    <source>
        <dbReference type="ARBA" id="ARBA00023157"/>
    </source>
</evidence>
<dbReference type="AlphaFoldDB" id="A0A7J7IUU6"/>
<gene>
    <name evidence="3" type="ORF">EB796_024076</name>
</gene>